<dbReference type="Pfam" id="PF02023">
    <property type="entry name" value="SCAN"/>
    <property type="match status" value="1"/>
</dbReference>
<feature type="domain" description="C2H2-type" evidence="8">
    <location>
        <begin position="406"/>
        <end position="433"/>
    </location>
</feature>
<dbReference type="InterPro" id="IPR038269">
    <property type="entry name" value="SCAN_sf"/>
</dbReference>
<dbReference type="GeneID" id="110070211"/>
<evidence type="ECO:0000256" key="1">
    <source>
        <dbReference type="ARBA" id="ARBA00022723"/>
    </source>
</evidence>
<dbReference type="GO" id="GO:0045892">
    <property type="term" value="P:negative regulation of DNA-templated transcription"/>
    <property type="evidence" value="ECO:0007669"/>
    <property type="project" value="UniProtKB-ARBA"/>
</dbReference>
<dbReference type="InterPro" id="IPR036236">
    <property type="entry name" value="Znf_C2H2_sf"/>
</dbReference>
<evidence type="ECO:0000313" key="12">
    <source>
        <dbReference type="RefSeq" id="XP_020633519.2"/>
    </source>
</evidence>
<feature type="domain" description="C2H2-type" evidence="8">
    <location>
        <begin position="434"/>
        <end position="461"/>
    </location>
</feature>
<keyword evidence="2" id="KW-0677">Repeat</keyword>
<feature type="compositionally biased region" description="Polar residues" evidence="7">
    <location>
        <begin position="282"/>
        <end position="291"/>
    </location>
</feature>
<dbReference type="SUPFAM" id="SSF47353">
    <property type="entry name" value="Retrovirus capsid dimerization domain-like"/>
    <property type="match status" value="1"/>
</dbReference>
<keyword evidence="5" id="KW-0539">Nucleus</keyword>
<dbReference type="GO" id="GO:0008270">
    <property type="term" value="F:zinc ion binding"/>
    <property type="evidence" value="ECO:0007669"/>
    <property type="project" value="UniProtKB-KW"/>
</dbReference>
<feature type="domain" description="SCAN box" evidence="9">
    <location>
        <begin position="158"/>
        <end position="238"/>
    </location>
</feature>
<dbReference type="OrthoDB" id="6105938at2759"/>
<sequence length="724" mass="80238">MSLSFQNVPEQGVNSAMKTAGETPPRSLEAEGEKTVPQVIQVGTIGEFLGWVAPQELALGSEDGLAQHWEAQWQEVLKAVQPLPDGYVIQPPLKPSPWDPGEVTTVGGHPWPVGEGVTQILLGSGGLPPGPRDPGAGGNRAAKEVVMGEDAVVTEAQRQRFRQFSYQEAEGPREVCRRLRERCRRWLLPERRTKDQILELLILEQFLSILPPEMQSWVRGHCPQLCSQAVTLAEQFLRGQQREVKVRGSCEEVMVVSPEAAWSPSGSAPRRPLHKEDLSADGPQNPSSSGKSRAPDIYVLPSGERTVNGDMLAVPPQGGVSELPTLLGTLLGPSGSLRGAPGLEQENGLEPAEAWEEEARLCSEGVYETVVRLEEYGHWCLECGESFQDATQLTEHQRTHSGRKRPECPECGKSFRDLSHVLRHQTVHTGEKPYACSECGQSFTQKPALNRHLRKHMEDKDYPGLEITVKPARVHAGGRKRPECLECGKSFRDVSQVLRHQTVHTGERPYRCLECGQSFTQKPALNRHKRKHLEAQPYADNGETHGNQDRGYMKPVVVPQGVSGNCGARSLWESWPTSNKDGKPTSSVAEESKNTRKNLNRKGQKKHWCFLCVKGFRDKADLVRHERIHTGEKPYACLECGRRFSYTSSLYKHQLIHSLPGDLLAGEFEEEELIQEQKAPVALVVAGEDGGKRLNPGAKVKKEDCEEEISPGPCLIPVGNFAER</sequence>
<evidence type="ECO:0000256" key="6">
    <source>
        <dbReference type="PROSITE-ProRule" id="PRU00042"/>
    </source>
</evidence>
<feature type="domain" description="C2H2-type" evidence="8">
    <location>
        <begin position="607"/>
        <end position="634"/>
    </location>
</feature>
<dbReference type="Gene3D" id="1.10.4020.10">
    <property type="entry name" value="DNA breaking-rejoining enzymes"/>
    <property type="match status" value="1"/>
</dbReference>
<dbReference type="Gene3D" id="3.30.160.60">
    <property type="entry name" value="Classic Zinc Finger"/>
    <property type="match status" value="7"/>
</dbReference>
<evidence type="ECO:0000313" key="11">
    <source>
        <dbReference type="RefSeq" id="XP_020633518.2"/>
    </source>
</evidence>
<evidence type="ECO:0000259" key="9">
    <source>
        <dbReference type="PROSITE" id="PS50804"/>
    </source>
</evidence>
<accession>A0A6J0SFB4</accession>
<dbReference type="GO" id="GO:0042802">
    <property type="term" value="F:identical protein binding"/>
    <property type="evidence" value="ECO:0007669"/>
    <property type="project" value="UniProtKB-ARBA"/>
</dbReference>
<dbReference type="AlphaFoldDB" id="A0A6J0SFB4"/>
<reference evidence="10 11" key="1">
    <citation type="submission" date="2025-05" db="UniProtKB">
        <authorList>
            <consortium name="RefSeq"/>
        </authorList>
    </citation>
    <scope>NUCLEOTIDE SEQUENCE [LARGE SCALE GENOMIC DNA]</scope>
</reference>
<dbReference type="RefSeq" id="XP_020633518.2">
    <property type="nucleotide sequence ID" value="XM_020777859.2"/>
</dbReference>
<feature type="compositionally biased region" description="Polar residues" evidence="7">
    <location>
        <begin position="575"/>
        <end position="589"/>
    </location>
</feature>
<dbReference type="RefSeq" id="XP_072844414.1">
    <property type="nucleotide sequence ID" value="XM_072988313.1"/>
</dbReference>
<dbReference type="SUPFAM" id="SSF57667">
    <property type="entry name" value="beta-beta-alpha zinc fingers"/>
    <property type="match status" value="4"/>
</dbReference>
<name>A0A6J0SFB4_9SAUR</name>
<evidence type="ECO:0000313" key="13">
    <source>
        <dbReference type="RefSeq" id="XP_072844414.1"/>
    </source>
</evidence>
<dbReference type="GO" id="GO:0005634">
    <property type="term" value="C:nucleus"/>
    <property type="evidence" value="ECO:0007669"/>
    <property type="project" value="UniProtKB-SubCell"/>
</dbReference>
<dbReference type="GO" id="GO:0000981">
    <property type="term" value="F:DNA-binding transcription factor activity, RNA polymerase II-specific"/>
    <property type="evidence" value="ECO:0007669"/>
    <property type="project" value="TreeGrafter"/>
</dbReference>
<feature type="domain" description="C2H2-type" evidence="8">
    <location>
        <begin position="635"/>
        <end position="658"/>
    </location>
</feature>
<keyword evidence="10" id="KW-1185">Reference proteome</keyword>
<dbReference type="PROSITE" id="PS50804">
    <property type="entry name" value="SCAN_BOX"/>
    <property type="match status" value="1"/>
</dbReference>
<proteinExistence type="predicted"/>
<evidence type="ECO:0000256" key="3">
    <source>
        <dbReference type="ARBA" id="ARBA00022771"/>
    </source>
</evidence>
<feature type="region of interest" description="Disordered" evidence="7">
    <location>
        <begin position="261"/>
        <end position="296"/>
    </location>
</feature>
<keyword evidence="1" id="KW-0479">Metal-binding</keyword>
<dbReference type="Proteomes" id="UP001652642">
    <property type="component" value="Chromosome 2"/>
</dbReference>
<feature type="domain" description="C2H2-type" evidence="8">
    <location>
        <begin position="482"/>
        <end position="509"/>
    </location>
</feature>
<feature type="compositionally biased region" description="Polar residues" evidence="7">
    <location>
        <begin position="1"/>
        <end position="17"/>
    </location>
</feature>
<dbReference type="InterPro" id="IPR050826">
    <property type="entry name" value="Krueppel_C2H2_ZnFinger"/>
</dbReference>
<protein>
    <submittedName>
        <fullName evidence="11 12">Uncharacterized protein</fullName>
    </submittedName>
</protein>
<feature type="domain" description="C2H2-type" evidence="8">
    <location>
        <begin position="378"/>
        <end position="405"/>
    </location>
</feature>
<dbReference type="KEGG" id="pvt:110070211"/>
<evidence type="ECO:0000256" key="4">
    <source>
        <dbReference type="ARBA" id="ARBA00022833"/>
    </source>
</evidence>
<dbReference type="InterPro" id="IPR013087">
    <property type="entry name" value="Znf_C2H2_type"/>
</dbReference>
<dbReference type="PROSITE" id="PS00028">
    <property type="entry name" value="ZINC_FINGER_C2H2_1"/>
    <property type="match status" value="7"/>
</dbReference>
<evidence type="ECO:0000313" key="10">
    <source>
        <dbReference type="Proteomes" id="UP001652642"/>
    </source>
</evidence>
<dbReference type="PROSITE" id="PS50157">
    <property type="entry name" value="ZINC_FINGER_C2H2_2"/>
    <property type="match status" value="7"/>
</dbReference>
<gene>
    <name evidence="11 12 13" type="primary">LOC110070211</name>
</gene>
<feature type="domain" description="C2H2-type" evidence="8">
    <location>
        <begin position="510"/>
        <end position="537"/>
    </location>
</feature>
<evidence type="ECO:0000256" key="7">
    <source>
        <dbReference type="SAM" id="MobiDB-lite"/>
    </source>
</evidence>
<dbReference type="PANTHER" id="PTHR24377">
    <property type="entry name" value="IP01015P-RELATED"/>
    <property type="match status" value="1"/>
</dbReference>
<evidence type="ECO:0000256" key="2">
    <source>
        <dbReference type="ARBA" id="ARBA00022737"/>
    </source>
</evidence>
<dbReference type="GO" id="GO:0000978">
    <property type="term" value="F:RNA polymerase II cis-regulatory region sequence-specific DNA binding"/>
    <property type="evidence" value="ECO:0007669"/>
    <property type="project" value="TreeGrafter"/>
</dbReference>
<dbReference type="SMART" id="SM00355">
    <property type="entry name" value="ZnF_C2H2"/>
    <property type="match status" value="7"/>
</dbReference>
<feature type="region of interest" description="Disordered" evidence="7">
    <location>
        <begin position="573"/>
        <end position="599"/>
    </location>
</feature>
<evidence type="ECO:0000259" key="8">
    <source>
        <dbReference type="PROSITE" id="PS50157"/>
    </source>
</evidence>
<evidence type="ECO:0000256" key="5">
    <source>
        <dbReference type="ARBA" id="ARBA00023242"/>
    </source>
</evidence>
<dbReference type="CDD" id="cd07936">
    <property type="entry name" value="SCAN"/>
    <property type="match status" value="1"/>
</dbReference>
<keyword evidence="3 6" id="KW-0863">Zinc-finger</keyword>
<dbReference type="InterPro" id="IPR003309">
    <property type="entry name" value="SCAN_dom"/>
</dbReference>
<keyword evidence="4" id="KW-0862">Zinc</keyword>
<feature type="region of interest" description="Disordered" evidence="7">
    <location>
        <begin position="1"/>
        <end position="34"/>
    </location>
</feature>
<dbReference type="RefSeq" id="XP_020633519.2">
    <property type="nucleotide sequence ID" value="XM_020777860.2"/>
</dbReference>
<dbReference type="Pfam" id="PF00096">
    <property type="entry name" value="zf-C2H2"/>
    <property type="match status" value="6"/>
</dbReference>
<organism evidence="10 11">
    <name type="scientific">Pogona vitticeps</name>
    <name type="common">central bearded dragon</name>
    <dbReference type="NCBI Taxonomy" id="103695"/>
    <lineage>
        <taxon>Eukaryota</taxon>
        <taxon>Metazoa</taxon>
        <taxon>Chordata</taxon>
        <taxon>Craniata</taxon>
        <taxon>Vertebrata</taxon>
        <taxon>Euteleostomi</taxon>
        <taxon>Lepidosauria</taxon>
        <taxon>Squamata</taxon>
        <taxon>Bifurcata</taxon>
        <taxon>Unidentata</taxon>
        <taxon>Episquamata</taxon>
        <taxon>Toxicofera</taxon>
        <taxon>Iguania</taxon>
        <taxon>Acrodonta</taxon>
        <taxon>Agamidae</taxon>
        <taxon>Amphibolurinae</taxon>
        <taxon>Pogona</taxon>
    </lineage>
</organism>
<dbReference type="SMART" id="SM00431">
    <property type="entry name" value="SCAN"/>
    <property type="match status" value="1"/>
</dbReference>